<evidence type="ECO:0000259" key="1">
    <source>
        <dbReference type="Pfam" id="PF00931"/>
    </source>
</evidence>
<dbReference type="GO" id="GO:0043531">
    <property type="term" value="F:ADP binding"/>
    <property type="evidence" value="ECO:0007669"/>
    <property type="project" value="InterPro"/>
</dbReference>
<sequence length="359" mass="40804">MLLTSSDDFSIYAICGMDKTTLAQLIYNDGRIEGHFDLRIWVCVSVDFNIKRLTTAMIESIQRTSPNIQQLDAILRCLQEKLGGKKFLLILDDVWKLYMAEKMATNTVQHMETLSDEKKFVLIVKDGRRRSCRDCRGLEELPPWELLVVGVTSVGEILLGLNSEMRWGFFFSEDARERGAIGFESEKVFMEKKKPKGGDSTGDLALVKAAAWAWYQHGSGSEGKPMCESYVTGSRQAPRPSRYKLEYMRLRVKEDTMDGSGAPSPIGADNSLLDNYEVESISKHLDYLVESSSKRSYGVEIFDRDDHLHHGKSISLLDSDQTCGMKQKKNKTKFFLQGWWLRHSVVCGTREDVVNIQEL</sequence>
<dbReference type="Proteomes" id="UP000886885">
    <property type="component" value="Chromosome 17A"/>
</dbReference>
<dbReference type="EMBL" id="JAAWWB010000033">
    <property type="protein sequence ID" value="KAG6743250.1"/>
    <property type="molecule type" value="Genomic_DNA"/>
</dbReference>
<evidence type="ECO:0000313" key="3">
    <source>
        <dbReference type="Proteomes" id="UP000886885"/>
    </source>
</evidence>
<feature type="domain" description="NB-ARC" evidence="1">
    <location>
        <begin position="10"/>
        <end position="100"/>
    </location>
</feature>
<dbReference type="PANTHER" id="PTHR34665">
    <property type="entry name" value="DUF3741 DOMAIN-CONTAINING PROTEIN"/>
    <property type="match status" value="1"/>
</dbReference>
<dbReference type="Pfam" id="PF00931">
    <property type="entry name" value="NB-ARC"/>
    <property type="match status" value="1"/>
</dbReference>
<protein>
    <recommendedName>
        <fullName evidence="1">NB-ARC domain-containing protein</fullName>
    </recommendedName>
</protein>
<comment type="caution">
    <text evidence="2">The sequence shown here is derived from an EMBL/GenBank/DDBJ whole genome shotgun (WGS) entry which is preliminary data.</text>
</comment>
<proteinExistence type="predicted"/>
<name>A0A8X7Y4A9_POPTO</name>
<accession>A0A8X7Y4A9</accession>
<gene>
    <name evidence="2" type="ORF">POTOM_054200</name>
</gene>
<dbReference type="AlphaFoldDB" id="A0A8X7Y4A9"/>
<keyword evidence="3" id="KW-1185">Reference proteome</keyword>
<reference evidence="2" key="1">
    <citation type="journal article" date="2020" name="bioRxiv">
        <title>Hybrid origin of Populus tomentosa Carr. identified through genome sequencing and phylogenomic analysis.</title>
        <authorList>
            <person name="An X."/>
            <person name="Gao K."/>
            <person name="Chen Z."/>
            <person name="Li J."/>
            <person name="Yang X."/>
            <person name="Yang X."/>
            <person name="Zhou J."/>
            <person name="Guo T."/>
            <person name="Zhao T."/>
            <person name="Huang S."/>
            <person name="Miao D."/>
            <person name="Khan W.U."/>
            <person name="Rao P."/>
            <person name="Ye M."/>
            <person name="Lei B."/>
            <person name="Liao W."/>
            <person name="Wang J."/>
            <person name="Ji L."/>
            <person name="Li Y."/>
            <person name="Guo B."/>
            <person name="Mustafa N.S."/>
            <person name="Li S."/>
            <person name="Yun Q."/>
            <person name="Keller S.R."/>
            <person name="Mao J."/>
            <person name="Zhang R."/>
            <person name="Strauss S.H."/>
        </authorList>
    </citation>
    <scope>NUCLEOTIDE SEQUENCE</scope>
    <source>
        <strain evidence="2">GM15</strain>
        <tissue evidence="2">Leaf</tissue>
    </source>
</reference>
<dbReference type="InterPro" id="IPR002182">
    <property type="entry name" value="NB-ARC"/>
</dbReference>
<dbReference type="PANTHER" id="PTHR34665:SF4">
    <property type="entry name" value="DUF3741 DOMAIN-CONTAINING PROTEIN"/>
    <property type="match status" value="1"/>
</dbReference>
<evidence type="ECO:0000313" key="2">
    <source>
        <dbReference type="EMBL" id="KAG6743250.1"/>
    </source>
</evidence>
<dbReference type="OrthoDB" id="1880786at2759"/>
<organism evidence="2 3">
    <name type="scientific">Populus tomentosa</name>
    <name type="common">Chinese white poplar</name>
    <dbReference type="NCBI Taxonomy" id="118781"/>
    <lineage>
        <taxon>Eukaryota</taxon>
        <taxon>Viridiplantae</taxon>
        <taxon>Streptophyta</taxon>
        <taxon>Embryophyta</taxon>
        <taxon>Tracheophyta</taxon>
        <taxon>Spermatophyta</taxon>
        <taxon>Magnoliopsida</taxon>
        <taxon>eudicotyledons</taxon>
        <taxon>Gunneridae</taxon>
        <taxon>Pentapetalae</taxon>
        <taxon>rosids</taxon>
        <taxon>fabids</taxon>
        <taxon>Malpighiales</taxon>
        <taxon>Salicaceae</taxon>
        <taxon>Saliceae</taxon>
        <taxon>Populus</taxon>
    </lineage>
</organism>